<evidence type="ECO:0000313" key="1">
    <source>
        <dbReference type="EMBL" id="KSU09846.1"/>
    </source>
</evidence>
<accession>A0A0V8D8D7</accession>
<evidence type="ECO:0000313" key="2">
    <source>
        <dbReference type="Proteomes" id="UP000054230"/>
    </source>
</evidence>
<organism evidence="1 2">
    <name type="scientific">Lactococcus lactis subsp. lactis</name>
    <name type="common">Streptococcus lactis</name>
    <dbReference type="NCBI Taxonomy" id="1360"/>
    <lineage>
        <taxon>Bacteria</taxon>
        <taxon>Bacillati</taxon>
        <taxon>Bacillota</taxon>
        <taxon>Bacilli</taxon>
        <taxon>Lactobacillales</taxon>
        <taxon>Streptococcaceae</taxon>
        <taxon>Lactococcus</taxon>
    </lineage>
</organism>
<proteinExistence type="predicted"/>
<dbReference type="PATRIC" id="fig|1360.106.peg.1282"/>
<dbReference type="RefSeq" id="WP_058209689.1">
    <property type="nucleotide sequence ID" value="NZ_LKLP01000063.1"/>
</dbReference>
<sequence>MFQEIYTKDNEENFYVGKKLGRKENFYLYELIDDKGCFLSISLIHKNIINKTIDSSEYLDLMSSFVKTNDKFFDIFNLSRDFEAKKFNFSHLLNKNILYARGKKDLIEISKVVKVKEGSLFLGKIDYPLYVSIGEELSEVLFSDFEKVDIVSVEEYLMRQYLKKR</sequence>
<reference evidence="2" key="1">
    <citation type="submission" date="2015-10" db="EMBL/GenBank/DDBJ databases">
        <title>Draft Genome Sequences of 11 Lactococcus lactis subspecies cremoris strains.</title>
        <authorList>
            <person name="Wels M."/>
            <person name="Backus L."/>
            <person name="Boekhorst J."/>
            <person name="Dijkstra A."/>
            <person name="Beerthuizen M."/>
            <person name="Kelly W."/>
            <person name="Siezen R."/>
            <person name="Bachmann H."/>
            <person name="Van Hijum S."/>
        </authorList>
    </citation>
    <scope>NUCLEOTIDE SEQUENCE [LARGE SCALE GENOMIC DNA]</scope>
    <source>
        <strain evidence="2">LMG8520</strain>
    </source>
</reference>
<name>A0A0V8D8D7_LACLL</name>
<dbReference type="Proteomes" id="UP000054230">
    <property type="component" value="Unassembled WGS sequence"/>
</dbReference>
<gene>
    <name evidence="1" type="ORF">LMG8520_1256</name>
</gene>
<dbReference type="EMBL" id="LKLP01000063">
    <property type="protein sequence ID" value="KSU09846.1"/>
    <property type="molecule type" value="Genomic_DNA"/>
</dbReference>
<protein>
    <submittedName>
        <fullName evidence="1">Uncharacterized protein</fullName>
    </submittedName>
</protein>
<comment type="caution">
    <text evidence="1">The sequence shown here is derived from an EMBL/GenBank/DDBJ whole genome shotgun (WGS) entry which is preliminary data.</text>
</comment>
<dbReference type="AlphaFoldDB" id="A0A0V8D8D7"/>